<organism evidence="1">
    <name type="scientific">Mesorhizobium sp. WSM2240</name>
    <dbReference type="NCBI Taxonomy" id="3228851"/>
    <lineage>
        <taxon>Bacteria</taxon>
        <taxon>Pseudomonadati</taxon>
        <taxon>Pseudomonadota</taxon>
        <taxon>Alphaproteobacteria</taxon>
        <taxon>Hyphomicrobiales</taxon>
        <taxon>Phyllobacteriaceae</taxon>
        <taxon>Mesorhizobium</taxon>
    </lineage>
</organism>
<protein>
    <submittedName>
        <fullName evidence="1">Uncharacterized protein</fullName>
    </submittedName>
</protein>
<proteinExistence type="predicted"/>
<name>A0AAU8CRA4_9HYPH</name>
<dbReference type="AlphaFoldDB" id="A0AAU8CRA4"/>
<gene>
    <name evidence="1" type="ORF">ABVK50_02210</name>
</gene>
<accession>A0AAU8CRA4</accession>
<evidence type="ECO:0000313" key="1">
    <source>
        <dbReference type="EMBL" id="XCG49473.1"/>
    </source>
</evidence>
<dbReference type="RefSeq" id="WP_353642994.1">
    <property type="nucleotide sequence ID" value="NZ_CP159253.1"/>
</dbReference>
<dbReference type="EMBL" id="CP159253">
    <property type="protein sequence ID" value="XCG49473.1"/>
    <property type="molecule type" value="Genomic_DNA"/>
</dbReference>
<sequence length="86" mass="8741">MRGTLGGGEAPALGTSSWADELVQGHGTLGGAWITASPLMLDRMMYAETSAYVAASLLLIGLSPQPASAEMNGNGLDRLIIEGGHG</sequence>
<reference evidence="1" key="1">
    <citation type="submission" date="2024-06" db="EMBL/GenBank/DDBJ databases">
        <title>Mesorhizobium karijinii sp. nov., a symbiont of the iconic Swainsona formosa from arid Australia.</title>
        <authorList>
            <person name="Hill Y.J."/>
            <person name="Watkin E.L.J."/>
            <person name="O'Hara G.W."/>
            <person name="Terpolilli J."/>
            <person name="Tye M.L."/>
            <person name="Kohlmeier M.G."/>
        </authorList>
    </citation>
    <scope>NUCLEOTIDE SEQUENCE</scope>
    <source>
        <strain evidence="1">WSM2240</strain>
    </source>
</reference>